<sequence length="326" mass="35226">MAEIVFGAATSHSPLLAVPPNMWAERADQDRANPELYDASGVIRSFDDLAAAAGDRFARSGTPAVWEENWRRCEAALERLRADFHRVAPDVVLIVGDDQRELFTETNQPAMAISAAATMTTGVLDDHDSEFLQEAARSYLMDAEFTFAGHAALAEDLVRGLMTEGFDIGWMAAAPPGTGFGHAYGFPIHKFLQPDPIPVIPFMLNTYYPPNQPSPKRCFELGRAVRAAAAASPIDTRIAVLASGGMSHFVVNEDLDRRVLDAITNKDSEALCGLPAALLNSGSSEIRNWITVAGAMEGRAVDWSEYVPIVRSAAGTGCGMGFLSWH</sequence>
<proteinExistence type="predicted"/>
<dbReference type="Gene3D" id="3.40.830.10">
    <property type="entry name" value="LigB-like"/>
    <property type="match status" value="1"/>
</dbReference>
<evidence type="ECO:0000313" key="2">
    <source>
        <dbReference type="EMBL" id="WUV44024.1"/>
    </source>
</evidence>
<dbReference type="Pfam" id="PF02900">
    <property type="entry name" value="LigB"/>
    <property type="match status" value="1"/>
</dbReference>
<organism evidence="2 3">
    <name type="scientific">Nocardia vinacea</name>
    <dbReference type="NCBI Taxonomy" id="96468"/>
    <lineage>
        <taxon>Bacteria</taxon>
        <taxon>Bacillati</taxon>
        <taxon>Actinomycetota</taxon>
        <taxon>Actinomycetes</taxon>
        <taxon>Mycobacteriales</taxon>
        <taxon>Nocardiaceae</taxon>
        <taxon>Nocardia</taxon>
    </lineage>
</organism>
<evidence type="ECO:0000259" key="1">
    <source>
        <dbReference type="Pfam" id="PF02900"/>
    </source>
</evidence>
<name>A0ABZ1YLC4_9NOCA</name>
<accession>A0ABZ1YLC4</accession>
<feature type="domain" description="Extradiol ring-cleavage dioxygenase class III enzyme subunit B" evidence="1">
    <location>
        <begin position="75"/>
        <end position="303"/>
    </location>
</feature>
<dbReference type="EMBL" id="CP109441">
    <property type="protein sequence ID" value="WUV44024.1"/>
    <property type="molecule type" value="Genomic_DNA"/>
</dbReference>
<keyword evidence="3" id="KW-1185">Reference proteome</keyword>
<reference evidence="2" key="1">
    <citation type="submission" date="2022-10" db="EMBL/GenBank/DDBJ databases">
        <title>The complete genomes of actinobacterial strains from the NBC collection.</title>
        <authorList>
            <person name="Joergensen T.S."/>
            <person name="Alvarez Arevalo M."/>
            <person name="Sterndorff E.B."/>
            <person name="Faurdal D."/>
            <person name="Vuksanovic O."/>
            <person name="Mourched A.-S."/>
            <person name="Charusanti P."/>
            <person name="Shaw S."/>
            <person name="Blin K."/>
            <person name="Weber T."/>
        </authorList>
    </citation>
    <scope>NUCLEOTIDE SEQUENCE</scope>
    <source>
        <strain evidence="2">NBC_01482</strain>
    </source>
</reference>
<evidence type="ECO:0000313" key="3">
    <source>
        <dbReference type="Proteomes" id="UP001432062"/>
    </source>
</evidence>
<dbReference type="Proteomes" id="UP001432062">
    <property type="component" value="Chromosome"/>
</dbReference>
<dbReference type="InterPro" id="IPR004183">
    <property type="entry name" value="Xdiol_dOase_suB"/>
</dbReference>
<gene>
    <name evidence="2" type="ORF">OG563_33210</name>
</gene>
<dbReference type="SUPFAM" id="SSF53213">
    <property type="entry name" value="LigB-like"/>
    <property type="match status" value="1"/>
</dbReference>
<dbReference type="RefSeq" id="WP_329406707.1">
    <property type="nucleotide sequence ID" value="NZ_CP109441.1"/>
</dbReference>
<protein>
    <recommendedName>
        <fullName evidence="1">Extradiol ring-cleavage dioxygenase class III enzyme subunit B domain-containing protein</fullName>
    </recommendedName>
</protein>